<dbReference type="EMBL" id="JPVN01000040">
    <property type="protein sequence ID" value="KGR73648.1"/>
    <property type="molecule type" value="Genomic_DNA"/>
</dbReference>
<dbReference type="PANTHER" id="PTHR30545:SF2">
    <property type="entry name" value="SUGAR FERMENTATION STIMULATION PROTEIN A"/>
    <property type="match status" value="1"/>
</dbReference>
<dbReference type="GO" id="GO:0003677">
    <property type="term" value="F:DNA binding"/>
    <property type="evidence" value="ECO:0007669"/>
    <property type="project" value="InterPro"/>
</dbReference>
<dbReference type="eggNOG" id="COG1489">
    <property type="taxonomic scope" value="Bacteria"/>
</dbReference>
<gene>
    <name evidence="1" type="primary">sfsA</name>
    <name evidence="4" type="ORF">CD29_19155</name>
</gene>
<dbReference type="AlphaFoldDB" id="A0A0A3HTM9"/>
<dbReference type="NCBIfam" id="TIGR00230">
    <property type="entry name" value="sfsA"/>
    <property type="match status" value="1"/>
</dbReference>
<evidence type="ECO:0000313" key="5">
    <source>
        <dbReference type="Proteomes" id="UP000030416"/>
    </source>
</evidence>
<reference evidence="4 5" key="1">
    <citation type="submission" date="2014-02" db="EMBL/GenBank/DDBJ databases">
        <title>Draft genome sequence of Lysinibacillus manganicus DSM 26584T.</title>
        <authorList>
            <person name="Zhang F."/>
            <person name="Wang G."/>
            <person name="Zhang L."/>
        </authorList>
    </citation>
    <scope>NUCLEOTIDE SEQUENCE [LARGE SCALE GENOMIC DNA]</scope>
    <source>
        <strain evidence="4 5">DSM 26584</strain>
    </source>
</reference>
<name>A0A0A3HTM9_9BACL</name>
<evidence type="ECO:0000313" key="4">
    <source>
        <dbReference type="EMBL" id="KGR73648.1"/>
    </source>
</evidence>
<evidence type="ECO:0000256" key="1">
    <source>
        <dbReference type="HAMAP-Rule" id="MF_00095"/>
    </source>
</evidence>
<evidence type="ECO:0000259" key="3">
    <source>
        <dbReference type="Pfam" id="PF17746"/>
    </source>
</evidence>
<protein>
    <recommendedName>
        <fullName evidence="1">Sugar fermentation stimulation protein homolog</fullName>
    </recommendedName>
</protein>
<dbReference type="InterPro" id="IPR005224">
    <property type="entry name" value="SfsA"/>
</dbReference>
<dbReference type="PANTHER" id="PTHR30545">
    <property type="entry name" value="SUGAR FERMENTATION STIMULATION PROTEIN A"/>
    <property type="match status" value="1"/>
</dbReference>
<dbReference type="Gene3D" id="2.40.50.580">
    <property type="match status" value="1"/>
</dbReference>
<dbReference type="HAMAP" id="MF_00095">
    <property type="entry name" value="SfsA"/>
    <property type="match status" value="1"/>
</dbReference>
<dbReference type="RefSeq" id="WP_036190175.1">
    <property type="nucleotide sequence ID" value="NZ_AVDA01000040.1"/>
</dbReference>
<feature type="domain" description="Sugar fermentation stimulation protein C-terminal" evidence="2">
    <location>
        <begin position="80"/>
        <end position="216"/>
    </location>
</feature>
<accession>A0A0A3HTM9</accession>
<keyword evidence="5" id="KW-1185">Reference proteome</keyword>
<dbReference type="Proteomes" id="UP000030416">
    <property type="component" value="Unassembled WGS sequence"/>
</dbReference>
<dbReference type="Pfam" id="PF17746">
    <property type="entry name" value="SfsA_N"/>
    <property type="match status" value="1"/>
</dbReference>
<dbReference type="CDD" id="cd22359">
    <property type="entry name" value="SfsA-like_bacterial"/>
    <property type="match status" value="1"/>
</dbReference>
<feature type="domain" description="SfsA N-terminal OB" evidence="3">
    <location>
        <begin position="13"/>
        <end position="77"/>
    </location>
</feature>
<dbReference type="InterPro" id="IPR041465">
    <property type="entry name" value="SfsA_N"/>
</dbReference>
<dbReference type="STRING" id="1384049.CD29_19155"/>
<organism evidence="4 5">
    <name type="scientific">Ureibacillus manganicus DSM 26584</name>
    <dbReference type="NCBI Taxonomy" id="1384049"/>
    <lineage>
        <taxon>Bacteria</taxon>
        <taxon>Bacillati</taxon>
        <taxon>Bacillota</taxon>
        <taxon>Bacilli</taxon>
        <taxon>Bacillales</taxon>
        <taxon>Caryophanaceae</taxon>
        <taxon>Ureibacillus</taxon>
    </lineage>
</organism>
<dbReference type="Pfam" id="PF03749">
    <property type="entry name" value="SfsA"/>
    <property type="match status" value="1"/>
</dbReference>
<comment type="similarity">
    <text evidence="1">Belongs to the SfsA family.</text>
</comment>
<sequence>MKYGEIVRGIFEKRINRFISEVYIDGVKLQVHVKNTGRLKELFQQGAKVLLECSDNPNRKTQFSIIAVLKDGVWVNIDSQAPNAVAFEAIKEGRIAEIGQVDLVKREVTFGASRFDLYFEQGEQKGFIEVKGVTLEIEGVAMFPDAPTTRGTKHVLELAKAAKEGYHCAILFLVQLKGCRKFVPNREMDPVFADALLKAEESGVQILAYDTMVTEDGMVLDTVVPVELIE</sequence>
<evidence type="ECO:0000259" key="2">
    <source>
        <dbReference type="Pfam" id="PF03749"/>
    </source>
</evidence>
<comment type="caution">
    <text evidence="4">The sequence shown here is derived from an EMBL/GenBank/DDBJ whole genome shotgun (WGS) entry which is preliminary data.</text>
</comment>
<proteinExistence type="inferred from homology"/>
<dbReference type="OrthoDB" id="9802365at2"/>
<dbReference type="InterPro" id="IPR040452">
    <property type="entry name" value="SfsA_C"/>
</dbReference>
<dbReference type="Gene3D" id="3.40.1350.60">
    <property type="match status" value="1"/>
</dbReference>